<dbReference type="InterPro" id="IPR058913">
    <property type="entry name" value="Integrase_dom_put"/>
</dbReference>
<evidence type="ECO:0000259" key="1">
    <source>
        <dbReference type="PROSITE" id="PS50994"/>
    </source>
</evidence>
<dbReference type="Proteomes" id="UP001268036">
    <property type="component" value="Unassembled WGS sequence"/>
</dbReference>
<organism evidence="2 4">
    <name type="scientific">Pseudomonas oryzihabitans</name>
    <dbReference type="NCBI Taxonomy" id="47885"/>
    <lineage>
        <taxon>Bacteria</taxon>
        <taxon>Pseudomonadati</taxon>
        <taxon>Pseudomonadota</taxon>
        <taxon>Gammaproteobacteria</taxon>
        <taxon>Pseudomonadales</taxon>
        <taxon>Pseudomonadaceae</taxon>
        <taxon>Pseudomonas</taxon>
    </lineage>
</organism>
<dbReference type="PROSITE" id="PS50994">
    <property type="entry name" value="INTEGRASE"/>
    <property type="match status" value="1"/>
</dbReference>
<sequence length="305" mass="34509">MALRAQHPAWGARKLARRLEDQGVSMPAISTVHAILVRHGAVSAAASAAAKPWQRFEHPHANDLWQMDFKGHVPLLRGRCHPLTVLDDHSRYAVVLQACGDERESTVRQCLIAAFERYGLPARMTMDNGSPWGTDGQHYTRLDVWLMGQGIRVSHSRPYHPQTQGKDERFHRTLKAEVLQGPPWADLDKAQQAFDHWRQLYNAQRPHQALGMQVPQTRYQPSPRAYCPTPPAPLYAEGGIVRTVRDQGLINWQGHQWHVGKAFIGEPVLIRPEGVDGQYDVFWRTWRIACLNAHTRTATTGRSVA</sequence>
<dbReference type="GO" id="GO:0003676">
    <property type="term" value="F:nucleic acid binding"/>
    <property type="evidence" value="ECO:0007669"/>
    <property type="project" value="InterPro"/>
</dbReference>
<protein>
    <submittedName>
        <fullName evidence="2">Transposase InsO family protein</fullName>
    </submittedName>
</protein>
<dbReference type="PANTHER" id="PTHR35004:SF6">
    <property type="entry name" value="TRANSPOSASE"/>
    <property type="match status" value="1"/>
</dbReference>
<dbReference type="SUPFAM" id="SSF53098">
    <property type="entry name" value="Ribonuclease H-like"/>
    <property type="match status" value="1"/>
</dbReference>
<evidence type="ECO:0000313" key="2">
    <source>
        <dbReference type="EMBL" id="MDR6235089.1"/>
    </source>
</evidence>
<dbReference type="InterPro" id="IPR036397">
    <property type="entry name" value="RNaseH_sf"/>
</dbReference>
<evidence type="ECO:0000313" key="3">
    <source>
        <dbReference type="EMBL" id="MDR6235251.1"/>
    </source>
</evidence>
<accession>A0AAJ2BRH2</accession>
<dbReference type="InterPro" id="IPR012337">
    <property type="entry name" value="RNaseH-like_sf"/>
</dbReference>
<comment type="caution">
    <text evidence="2">The sequence shown here is derived from an EMBL/GenBank/DDBJ whole genome shotgun (WGS) entry which is preliminary data.</text>
</comment>
<dbReference type="EMBL" id="JAVJAF010000001">
    <property type="protein sequence ID" value="MDR6235251.1"/>
    <property type="molecule type" value="Genomic_DNA"/>
</dbReference>
<dbReference type="Pfam" id="PF24764">
    <property type="entry name" value="rva_4"/>
    <property type="match status" value="1"/>
</dbReference>
<gene>
    <name evidence="2" type="ORF">QE440_002830</name>
    <name evidence="3" type="ORF">QE440_002992</name>
</gene>
<dbReference type="AlphaFoldDB" id="A0AAJ2BRH2"/>
<dbReference type="PANTHER" id="PTHR35004">
    <property type="entry name" value="TRANSPOSASE RV3428C-RELATED"/>
    <property type="match status" value="1"/>
</dbReference>
<feature type="domain" description="Integrase catalytic" evidence="1">
    <location>
        <begin position="55"/>
        <end position="223"/>
    </location>
</feature>
<dbReference type="EMBL" id="JAVJAF010000001">
    <property type="protein sequence ID" value="MDR6235089.1"/>
    <property type="molecule type" value="Genomic_DNA"/>
</dbReference>
<proteinExistence type="predicted"/>
<dbReference type="Pfam" id="PF13683">
    <property type="entry name" value="rve_3"/>
    <property type="match status" value="1"/>
</dbReference>
<evidence type="ECO:0000313" key="4">
    <source>
        <dbReference type="Proteomes" id="UP001268036"/>
    </source>
</evidence>
<reference evidence="2" key="1">
    <citation type="submission" date="2023-08" db="EMBL/GenBank/DDBJ databases">
        <title>Functional and genomic diversity of the sorghum phyllosphere microbiome.</title>
        <authorList>
            <person name="Shade A."/>
        </authorList>
    </citation>
    <scope>NUCLEOTIDE SEQUENCE</scope>
    <source>
        <strain evidence="2">SORGH_AS_0201</strain>
    </source>
</reference>
<dbReference type="Gene3D" id="3.30.420.10">
    <property type="entry name" value="Ribonuclease H-like superfamily/Ribonuclease H"/>
    <property type="match status" value="1"/>
</dbReference>
<dbReference type="InterPro" id="IPR001584">
    <property type="entry name" value="Integrase_cat-core"/>
</dbReference>
<dbReference type="GO" id="GO:0015074">
    <property type="term" value="P:DNA integration"/>
    <property type="evidence" value="ECO:0007669"/>
    <property type="project" value="InterPro"/>
</dbReference>
<name>A0AAJ2BRH2_9PSED</name>